<feature type="compositionally biased region" description="Basic and acidic residues" evidence="1">
    <location>
        <begin position="331"/>
        <end position="344"/>
    </location>
</feature>
<accession>A0A841FWI3</accession>
<evidence type="ECO:0000313" key="3">
    <source>
        <dbReference type="Proteomes" id="UP000548476"/>
    </source>
</evidence>
<proteinExistence type="predicted"/>
<protein>
    <submittedName>
        <fullName evidence="2">Uncharacterized protein</fullName>
    </submittedName>
</protein>
<sequence>MSPSRPSGVFVNARRCRWRRPAGSVFRVRSVMPGAGGSGLAPGTRPQRTSLGESRFAARAGSGTRPQRSRQGRVPLRSPALAGDPAPAAGRARSHAAKAVSFAPPKQAQALKTSPTQGREPKTPPREREPRFARPRKPGNLAAAARQGRVSLRGSPRPGTWPQPSRQGRVPLRGSPRPGTRHRRRAEPDPMPVRRFRSRRPNKHRLFKFTHQAREPKTPPRERESRFARPRRPGNPAAAIPSRSSPASRLTPAGDPAPAAGRARSHACQAVSFAPPKQAQALQVHPPRPGTQDADPASVSLASLAHAGQGTWPQPSRQGRVSLRSPTQAREPGRSHPVKAESRFARPPTLGTRHRRRAEPDPILLRRFRSRRPNKHRP</sequence>
<feature type="compositionally biased region" description="Polar residues" evidence="1">
    <location>
        <begin position="311"/>
        <end position="328"/>
    </location>
</feature>
<dbReference type="AlphaFoldDB" id="A0A841FWI3"/>
<evidence type="ECO:0000256" key="1">
    <source>
        <dbReference type="SAM" id="MobiDB-lite"/>
    </source>
</evidence>
<reference evidence="2 3" key="1">
    <citation type="submission" date="2020-08" db="EMBL/GenBank/DDBJ databases">
        <title>Genomic Encyclopedia of Type Strains, Phase IV (KMG-IV): sequencing the most valuable type-strain genomes for metagenomic binning, comparative biology and taxonomic classification.</title>
        <authorList>
            <person name="Goeker M."/>
        </authorList>
    </citation>
    <scope>NUCLEOTIDE SEQUENCE [LARGE SCALE GENOMIC DNA]</scope>
    <source>
        <strain evidence="2 3">YIM 65646</strain>
    </source>
</reference>
<feature type="compositionally biased region" description="Basic residues" evidence="1">
    <location>
        <begin position="194"/>
        <end position="208"/>
    </location>
</feature>
<keyword evidence="3" id="KW-1185">Reference proteome</keyword>
<name>A0A841FWI3_9ACTN</name>
<gene>
    <name evidence="2" type="ORF">HNR73_007004</name>
</gene>
<dbReference type="EMBL" id="JACHGT010000020">
    <property type="protein sequence ID" value="MBB6039113.1"/>
    <property type="molecule type" value="Genomic_DNA"/>
</dbReference>
<feature type="region of interest" description="Disordered" evidence="1">
    <location>
        <begin position="29"/>
        <end position="378"/>
    </location>
</feature>
<feature type="compositionally biased region" description="Basic and acidic residues" evidence="1">
    <location>
        <begin position="212"/>
        <end position="227"/>
    </location>
</feature>
<feature type="compositionally biased region" description="Basic and acidic residues" evidence="1">
    <location>
        <begin position="119"/>
        <end position="132"/>
    </location>
</feature>
<feature type="compositionally biased region" description="Low complexity" evidence="1">
    <location>
        <begin position="234"/>
        <end position="262"/>
    </location>
</feature>
<comment type="caution">
    <text evidence="2">The sequence shown here is derived from an EMBL/GenBank/DDBJ whole genome shotgun (WGS) entry which is preliminary data.</text>
</comment>
<dbReference type="Proteomes" id="UP000548476">
    <property type="component" value="Unassembled WGS sequence"/>
</dbReference>
<evidence type="ECO:0000313" key="2">
    <source>
        <dbReference type="EMBL" id="MBB6039113.1"/>
    </source>
</evidence>
<organism evidence="2 3">
    <name type="scientific">Phytomonospora endophytica</name>
    <dbReference type="NCBI Taxonomy" id="714109"/>
    <lineage>
        <taxon>Bacteria</taxon>
        <taxon>Bacillati</taxon>
        <taxon>Actinomycetota</taxon>
        <taxon>Actinomycetes</taxon>
        <taxon>Micromonosporales</taxon>
        <taxon>Micromonosporaceae</taxon>
        <taxon>Phytomonospora</taxon>
    </lineage>
</organism>
<feature type="compositionally biased region" description="Low complexity" evidence="1">
    <location>
        <begin position="79"/>
        <end position="91"/>
    </location>
</feature>
<feature type="compositionally biased region" description="Basic residues" evidence="1">
    <location>
        <begin position="366"/>
        <end position="378"/>
    </location>
</feature>